<sequence length="113" mass="12789">MGNRIDWLGIYRTTRQLHTEWSTAVLAALYGGPLRYMVLRRTMQDGDLAQGKILHDSVLNKTLQILLSEGLIWRKDMTIGMQSIVCYGLTDTAVDLIDRLNTAVPRASERVAR</sequence>
<evidence type="ECO:0000313" key="1">
    <source>
        <dbReference type="EMBL" id="MBB4679514.1"/>
    </source>
</evidence>
<comment type="caution">
    <text evidence="1">The sequence shown here is derived from an EMBL/GenBank/DDBJ whole genome shotgun (WGS) entry which is preliminary data.</text>
</comment>
<accession>A0A7W7CE72</accession>
<keyword evidence="1" id="KW-0238">DNA-binding</keyword>
<proteinExistence type="predicted"/>
<dbReference type="EMBL" id="JACHMH010000001">
    <property type="protein sequence ID" value="MBB4679514.1"/>
    <property type="molecule type" value="Genomic_DNA"/>
</dbReference>
<organism evidence="1 2">
    <name type="scientific">Crossiella cryophila</name>
    <dbReference type="NCBI Taxonomy" id="43355"/>
    <lineage>
        <taxon>Bacteria</taxon>
        <taxon>Bacillati</taxon>
        <taxon>Actinomycetota</taxon>
        <taxon>Actinomycetes</taxon>
        <taxon>Pseudonocardiales</taxon>
        <taxon>Pseudonocardiaceae</taxon>
        <taxon>Crossiella</taxon>
    </lineage>
</organism>
<dbReference type="RefSeq" id="WP_185005252.1">
    <property type="nucleotide sequence ID" value="NZ_BAAAUI010000001.1"/>
</dbReference>
<dbReference type="GO" id="GO:0003677">
    <property type="term" value="F:DNA binding"/>
    <property type="evidence" value="ECO:0007669"/>
    <property type="project" value="UniProtKB-KW"/>
</dbReference>
<name>A0A7W7CE72_9PSEU</name>
<reference evidence="1 2" key="1">
    <citation type="submission" date="2020-08" db="EMBL/GenBank/DDBJ databases">
        <title>Sequencing the genomes of 1000 actinobacteria strains.</title>
        <authorList>
            <person name="Klenk H.-P."/>
        </authorList>
    </citation>
    <scope>NUCLEOTIDE SEQUENCE [LARGE SCALE GENOMIC DNA]</scope>
    <source>
        <strain evidence="1 2">DSM 44230</strain>
    </source>
</reference>
<dbReference type="Gene3D" id="1.10.10.10">
    <property type="entry name" value="Winged helix-like DNA-binding domain superfamily/Winged helix DNA-binding domain"/>
    <property type="match status" value="1"/>
</dbReference>
<dbReference type="Proteomes" id="UP000533598">
    <property type="component" value="Unassembled WGS sequence"/>
</dbReference>
<dbReference type="InterPro" id="IPR036388">
    <property type="entry name" value="WH-like_DNA-bd_sf"/>
</dbReference>
<dbReference type="InterPro" id="IPR036390">
    <property type="entry name" value="WH_DNA-bd_sf"/>
</dbReference>
<dbReference type="SUPFAM" id="SSF46785">
    <property type="entry name" value="Winged helix' DNA-binding domain"/>
    <property type="match status" value="1"/>
</dbReference>
<evidence type="ECO:0000313" key="2">
    <source>
        <dbReference type="Proteomes" id="UP000533598"/>
    </source>
</evidence>
<keyword evidence="2" id="KW-1185">Reference proteome</keyword>
<protein>
    <submittedName>
        <fullName evidence="1">DNA-binding HxlR family transcriptional regulator</fullName>
    </submittedName>
</protein>
<gene>
    <name evidence="1" type="ORF">HNR67_005632</name>
</gene>
<dbReference type="AlphaFoldDB" id="A0A7W7CE72"/>